<organism evidence="1 2">
    <name type="scientific">Bacteroides ovatus</name>
    <dbReference type="NCBI Taxonomy" id="28116"/>
    <lineage>
        <taxon>Bacteria</taxon>
        <taxon>Pseudomonadati</taxon>
        <taxon>Bacteroidota</taxon>
        <taxon>Bacteroidia</taxon>
        <taxon>Bacteroidales</taxon>
        <taxon>Bacteroidaceae</taxon>
        <taxon>Bacteroides</taxon>
    </lineage>
</organism>
<gene>
    <name evidence="1" type="ORF">F3B98_13725</name>
</gene>
<dbReference type="EMBL" id="VWFO01000015">
    <property type="protein sequence ID" value="KAA4663829.1"/>
    <property type="molecule type" value="Genomic_DNA"/>
</dbReference>
<feature type="non-terminal residue" evidence="1">
    <location>
        <position position="1"/>
    </location>
</feature>
<sequence length="20" mass="2413">GVADKRFFLFRIAKLYAYPH</sequence>
<accession>A0A5N4EU86</accession>
<reference evidence="1 2" key="1">
    <citation type="journal article" date="2019" name="Nat. Med.">
        <title>A library of human gut bacterial isolates paired with longitudinal multiomics data enables mechanistic microbiome research.</title>
        <authorList>
            <person name="Poyet M."/>
            <person name="Groussin M."/>
            <person name="Gibbons S.M."/>
            <person name="Avila-Pacheco J."/>
            <person name="Jiang X."/>
            <person name="Kearney S.M."/>
            <person name="Perrotta A.R."/>
            <person name="Berdy B."/>
            <person name="Zhao S."/>
            <person name="Lieberman T.D."/>
            <person name="Swanson P.K."/>
            <person name="Smith M."/>
            <person name="Roesemann S."/>
            <person name="Alexander J.E."/>
            <person name="Rich S.A."/>
            <person name="Livny J."/>
            <person name="Vlamakis H."/>
            <person name="Clish C."/>
            <person name="Bullock K."/>
            <person name="Deik A."/>
            <person name="Scott J."/>
            <person name="Pierce K.A."/>
            <person name="Xavier R.J."/>
            <person name="Alm E.J."/>
        </authorList>
    </citation>
    <scope>NUCLEOTIDE SEQUENCE [LARGE SCALE GENOMIC DNA]</scope>
    <source>
        <strain evidence="1 2">BIOML-A14</strain>
    </source>
</reference>
<dbReference type="AlphaFoldDB" id="A0A5N4EU86"/>
<evidence type="ECO:0000313" key="1">
    <source>
        <dbReference type="EMBL" id="KAA4663829.1"/>
    </source>
</evidence>
<proteinExistence type="predicted"/>
<evidence type="ECO:0000313" key="2">
    <source>
        <dbReference type="Proteomes" id="UP000435985"/>
    </source>
</evidence>
<name>A0A5N4EU86_BACOV</name>
<protein>
    <submittedName>
        <fullName evidence="1">Transposase</fullName>
    </submittedName>
</protein>
<dbReference type="Proteomes" id="UP000435985">
    <property type="component" value="Unassembled WGS sequence"/>
</dbReference>
<comment type="caution">
    <text evidence="1">The sequence shown here is derived from an EMBL/GenBank/DDBJ whole genome shotgun (WGS) entry which is preliminary data.</text>
</comment>